<dbReference type="Pfam" id="PF13198">
    <property type="entry name" value="DUF4014"/>
    <property type="match status" value="1"/>
</dbReference>
<accession>F5NVM1</accession>
<protein>
    <submittedName>
        <fullName evidence="3">Transposase</fullName>
    </submittedName>
</protein>
<reference evidence="3 4" key="1">
    <citation type="submission" date="2011-04" db="EMBL/GenBank/DDBJ databases">
        <authorList>
            <person name="Rasko D."/>
            <person name="Redman J."/>
            <person name="Daugherty S.C."/>
            <person name="Tallon L."/>
            <person name="Sadzewicz L."/>
            <person name="Jones K."/>
            <person name="Santana-Cruz I."/>
            <person name="Liu X."/>
        </authorList>
    </citation>
    <scope>NUCLEOTIDE SEQUENCE [LARGE SCALE GENOMIC DNA]</scope>
    <source>
        <strain evidence="3 4">K-227</strain>
    </source>
</reference>
<dbReference type="InterPro" id="IPR025096">
    <property type="entry name" value="DUF4014"/>
</dbReference>
<evidence type="ECO:0000313" key="4">
    <source>
        <dbReference type="Proteomes" id="UP000004520"/>
    </source>
</evidence>
<proteinExistence type="predicted"/>
<organism evidence="3 4">
    <name type="scientific">Shigella flexneri K-227</name>
    <dbReference type="NCBI Taxonomy" id="766147"/>
    <lineage>
        <taxon>Bacteria</taxon>
        <taxon>Pseudomonadati</taxon>
        <taxon>Pseudomonadota</taxon>
        <taxon>Gammaproteobacteria</taxon>
        <taxon>Enterobacterales</taxon>
        <taxon>Enterobacteriaceae</taxon>
        <taxon>Shigella</taxon>
    </lineage>
</organism>
<dbReference type="AlphaFoldDB" id="F5NVM1"/>
<feature type="signal peptide" evidence="2">
    <location>
        <begin position="1"/>
        <end position="20"/>
    </location>
</feature>
<name>F5NVM1_SHIFL</name>
<dbReference type="PATRIC" id="fig|766147.3.peg.2146"/>
<feature type="chain" id="PRO_5003325410" evidence="2">
    <location>
        <begin position="21"/>
        <end position="124"/>
    </location>
</feature>
<keyword evidence="1" id="KW-0472">Membrane</keyword>
<evidence type="ECO:0000256" key="1">
    <source>
        <dbReference type="SAM" id="Phobius"/>
    </source>
</evidence>
<keyword evidence="2" id="KW-0732">Signal</keyword>
<evidence type="ECO:0000256" key="2">
    <source>
        <dbReference type="SAM" id="SignalP"/>
    </source>
</evidence>
<sequence length="124" mass="13943">MPCFTAMRAEIALMSGSAFAVTHHAFSSGAGRTSDGNGSHASTLKSPSYTKSVSWQHYQKYPRKSRTTEFLFLILFIVLMTPISPLIFVWIIGKIIEPVIELYNDVVWASFNTLHNKINPYKES</sequence>
<comment type="caution">
    <text evidence="3">The sequence shown here is derived from an EMBL/GenBank/DDBJ whole genome shotgun (WGS) entry which is preliminary data.</text>
</comment>
<dbReference type="EMBL" id="AFGY01000025">
    <property type="protein sequence ID" value="EGK37565.1"/>
    <property type="molecule type" value="Genomic_DNA"/>
</dbReference>
<gene>
    <name evidence="3" type="ORF">SFK227_2177</name>
</gene>
<dbReference type="Proteomes" id="UP000004520">
    <property type="component" value="Unassembled WGS sequence"/>
</dbReference>
<feature type="transmembrane region" description="Helical" evidence="1">
    <location>
        <begin position="70"/>
        <end position="92"/>
    </location>
</feature>
<keyword evidence="1" id="KW-0812">Transmembrane</keyword>
<keyword evidence="1" id="KW-1133">Transmembrane helix</keyword>
<evidence type="ECO:0000313" key="3">
    <source>
        <dbReference type="EMBL" id="EGK37565.1"/>
    </source>
</evidence>